<dbReference type="OMA" id="MIVENAF"/>
<dbReference type="GO" id="GO:0008233">
    <property type="term" value="F:peptidase activity"/>
    <property type="evidence" value="ECO:0007669"/>
    <property type="project" value="UniProtKB-KW"/>
</dbReference>
<dbReference type="InterPro" id="IPR036397">
    <property type="entry name" value="RNaseH_sf"/>
</dbReference>
<name>A0A1S3ZC98_TOBAC</name>
<dbReference type="KEGG" id="nta:107785320"/>
<dbReference type="InterPro" id="IPR054722">
    <property type="entry name" value="PolX-like_BBD"/>
</dbReference>
<dbReference type="PANTHER" id="PTHR42648:SF21">
    <property type="entry name" value="CYSTEINE-RICH RLK (RECEPTOR-LIKE PROTEIN KINASE) 8"/>
    <property type="match status" value="1"/>
</dbReference>
<dbReference type="InterPro" id="IPR001584">
    <property type="entry name" value="Integrase_cat-core"/>
</dbReference>
<dbReference type="RefSeq" id="XP_016462080.1">
    <property type="nucleotide sequence ID" value="XM_016606594.1"/>
</dbReference>
<evidence type="ECO:0000256" key="3">
    <source>
        <dbReference type="ARBA" id="ARBA00022801"/>
    </source>
</evidence>
<dbReference type="GO" id="GO:0006508">
    <property type="term" value="P:proteolysis"/>
    <property type="evidence" value="ECO:0007669"/>
    <property type="project" value="UniProtKB-KW"/>
</dbReference>
<dbReference type="STRING" id="4097.A0A1S3ZC98"/>
<keyword evidence="2" id="KW-0479">Metal-binding</keyword>
<dbReference type="Pfam" id="PF07727">
    <property type="entry name" value="RVT_2"/>
    <property type="match status" value="1"/>
</dbReference>
<organism evidence="5">
    <name type="scientific">Nicotiana tabacum</name>
    <name type="common">Common tobacco</name>
    <dbReference type="NCBI Taxonomy" id="4097"/>
    <lineage>
        <taxon>Eukaryota</taxon>
        <taxon>Viridiplantae</taxon>
        <taxon>Streptophyta</taxon>
        <taxon>Embryophyta</taxon>
        <taxon>Tracheophyta</taxon>
        <taxon>Spermatophyta</taxon>
        <taxon>Magnoliopsida</taxon>
        <taxon>eudicotyledons</taxon>
        <taxon>Gunneridae</taxon>
        <taxon>Pentapetalae</taxon>
        <taxon>asterids</taxon>
        <taxon>lamiids</taxon>
        <taxon>Solanales</taxon>
        <taxon>Solanaceae</taxon>
        <taxon>Nicotianoideae</taxon>
        <taxon>Nicotianeae</taxon>
        <taxon>Nicotiana</taxon>
    </lineage>
</organism>
<keyword evidence="1" id="KW-0645">Protease</keyword>
<dbReference type="PROSITE" id="PS50994">
    <property type="entry name" value="INTEGRASE"/>
    <property type="match status" value="1"/>
</dbReference>
<evidence type="ECO:0000259" key="4">
    <source>
        <dbReference type="PROSITE" id="PS50994"/>
    </source>
</evidence>
<dbReference type="InterPro" id="IPR012337">
    <property type="entry name" value="RNaseH-like_sf"/>
</dbReference>
<proteinExistence type="predicted"/>
<protein>
    <recommendedName>
        <fullName evidence="4">Integrase catalytic domain-containing protein</fullName>
    </recommendedName>
</protein>
<dbReference type="OrthoDB" id="1751476at2759"/>
<dbReference type="GO" id="GO:0046872">
    <property type="term" value="F:metal ion binding"/>
    <property type="evidence" value="ECO:0007669"/>
    <property type="project" value="UniProtKB-KW"/>
</dbReference>
<dbReference type="Gene3D" id="3.30.420.10">
    <property type="entry name" value="Ribonuclease H-like superfamily/Ribonuclease H"/>
    <property type="match status" value="1"/>
</dbReference>
<dbReference type="PaxDb" id="4097-A0A1S3ZC98"/>
<gene>
    <name evidence="5" type="primary">LOC107785320</name>
</gene>
<accession>A0A1S3ZC98</accession>
<dbReference type="InterPro" id="IPR013103">
    <property type="entry name" value="RVT_2"/>
</dbReference>
<dbReference type="GO" id="GO:0003676">
    <property type="term" value="F:nucleic acid binding"/>
    <property type="evidence" value="ECO:0007669"/>
    <property type="project" value="InterPro"/>
</dbReference>
<dbReference type="AlphaFoldDB" id="A0A1S3ZC98"/>
<keyword evidence="3" id="KW-0378">Hydrolase</keyword>
<evidence type="ECO:0000256" key="1">
    <source>
        <dbReference type="ARBA" id="ARBA00022670"/>
    </source>
</evidence>
<evidence type="ECO:0000313" key="5">
    <source>
        <dbReference type="RefSeq" id="XP_016462080.1"/>
    </source>
</evidence>
<evidence type="ECO:0000256" key="2">
    <source>
        <dbReference type="ARBA" id="ARBA00022723"/>
    </source>
</evidence>
<dbReference type="SUPFAM" id="SSF53098">
    <property type="entry name" value="Ribonuclease H-like"/>
    <property type="match status" value="1"/>
</dbReference>
<reference evidence="5" key="1">
    <citation type="submission" date="2025-08" db="UniProtKB">
        <authorList>
            <consortium name="RefSeq"/>
        </authorList>
    </citation>
    <scope>IDENTIFICATION</scope>
</reference>
<sequence>MKIWVGYPRTDMKEHRKKNRKGKWYLGSVCSRHMTCDKQLFKSVTKLNGGSVTFGDKSKGNIIGIGRVPLSSSCDVDEFYLVDEFGYNLLSISQLYDSDYEVHREKGYYISAIRSDHGGEFESRAFENFCIDQGISHNLSSPRSLQQNGVVEWKNRTLKDMARTMIVENAFSHHFWAEAVSTACHIVNRCLMRPILKKLHMSYGIVKYPTSVTFIYLAANAFSTIMERKTLESPTIEQSTPIEKESVSAIPNEWKSELDEALKDDNWVKAMKEEPDQFERDKVWNLVPKPSDASIVGTKWVFRNKLNESGQVVHKKARLVTQGYSQQEGIDYDETFAPVERLESI</sequence>
<dbReference type="InterPro" id="IPR039537">
    <property type="entry name" value="Retrotran_Ty1/copia-like"/>
</dbReference>
<feature type="domain" description="Integrase catalytic" evidence="4">
    <location>
        <begin position="112"/>
        <end position="208"/>
    </location>
</feature>
<dbReference type="Pfam" id="PF22936">
    <property type="entry name" value="Pol_BBD"/>
    <property type="match status" value="1"/>
</dbReference>
<dbReference type="PANTHER" id="PTHR42648">
    <property type="entry name" value="TRANSPOSASE, PUTATIVE-RELATED"/>
    <property type="match status" value="1"/>
</dbReference>
<dbReference type="GO" id="GO:0015074">
    <property type="term" value="P:DNA integration"/>
    <property type="evidence" value="ECO:0007669"/>
    <property type="project" value="InterPro"/>
</dbReference>